<proteinExistence type="predicted"/>
<dbReference type="EMBL" id="MAQB02000001">
    <property type="protein sequence ID" value="OFJ49366.1"/>
    <property type="molecule type" value="Genomic_DNA"/>
</dbReference>
<gene>
    <name evidence="1" type="ORF">BA896_011230</name>
</gene>
<protein>
    <submittedName>
        <fullName evidence="1">Uncharacterized protein</fullName>
    </submittedName>
</protein>
<sequence length="61" mass="6743">MQVGGGKLLHASGAGICIFMYRASVTEIRGRHQRILGELVRGKITLQHLDACLIMSPIRIR</sequence>
<evidence type="ECO:0000313" key="2">
    <source>
        <dbReference type="Proteomes" id="UP000092634"/>
    </source>
</evidence>
<name>A0A1E8PT39_9BURK</name>
<evidence type="ECO:0000313" key="1">
    <source>
        <dbReference type="EMBL" id="OFJ49366.1"/>
    </source>
</evidence>
<reference evidence="1 2" key="1">
    <citation type="submission" date="2016-10" db="EMBL/GenBank/DDBJ databases">
        <title>Updated version of Genome Assembly of Janthinobacterium lividum ERGS5:01.</title>
        <authorList>
            <person name="Kumar R."/>
            <person name="Acharya V."/>
            <person name="Singh D."/>
        </authorList>
    </citation>
    <scope>NUCLEOTIDE SEQUENCE [LARGE SCALE GENOMIC DNA]</scope>
    <source>
        <strain evidence="1 2">ERGS5:01</strain>
    </source>
</reference>
<accession>A0A1E8PT39</accession>
<comment type="caution">
    <text evidence="1">The sequence shown here is derived from an EMBL/GenBank/DDBJ whole genome shotgun (WGS) entry which is preliminary data.</text>
</comment>
<dbReference type="Proteomes" id="UP000092634">
    <property type="component" value="Unassembled WGS sequence"/>
</dbReference>
<dbReference type="AlphaFoldDB" id="A0A1E8PT39"/>
<organism evidence="1 2">
    <name type="scientific">Janthinobacterium lividum</name>
    <dbReference type="NCBI Taxonomy" id="29581"/>
    <lineage>
        <taxon>Bacteria</taxon>
        <taxon>Pseudomonadati</taxon>
        <taxon>Pseudomonadota</taxon>
        <taxon>Betaproteobacteria</taxon>
        <taxon>Burkholderiales</taxon>
        <taxon>Oxalobacteraceae</taxon>
        <taxon>Janthinobacterium</taxon>
    </lineage>
</organism>